<feature type="non-terminal residue" evidence="10">
    <location>
        <position position="141"/>
    </location>
</feature>
<feature type="transmembrane region" description="Helical" evidence="8">
    <location>
        <begin position="110"/>
        <end position="129"/>
    </location>
</feature>
<evidence type="ECO:0000259" key="9">
    <source>
        <dbReference type="Pfam" id="PF13231"/>
    </source>
</evidence>
<dbReference type="GO" id="GO:0005886">
    <property type="term" value="C:plasma membrane"/>
    <property type="evidence" value="ECO:0007669"/>
    <property type="project" value="UniProtKB-SubCell"/>
</dbReference>
<organism evidence="10">
    <name type="scientific">marine metagenome</name>
    <dbReference type="NCBI Taxonomy" id="408172"/>
    <lineage>
        <taxon>unclassified sequences</taxon>
        <taxon>metagenomes</taxon>
        <taxon>ecological metagenomes</taxon>
    </lineage>
</organism>
<evidence type="ECO:0000256" key="4">
    <source>
        <dbReference type="ARBA" id="ARBA00022679"/>
    </source>
</evidence>
<evidence type="ECO:0000256" key="7">
    <source>
        <dbReference type="ARBA" id="ARBA00023136"/>
    </source>
</evidence>
<accession>A0A382NCI3</accession>
<dbReference type="InterPro" id="IPR038731">
    <property type="entry name" value="RgtA/B/C-like"/>
</dbReference>
<keyword evidence="2" id="KW-1003">Cell membrane</keyword>
<protein>
    <recommendedName>
        <fullName evidence="9">Glycosyltransferase RgtA/B/C/D-like domain-containing protein</fullName>
    </recommendedName>
</protein>
<dbReference type="EMBL" id="UINC01099006">
    <property type="protein sequence ID" value="SVC57957.1"/>
    <property type="molecule type" value="Genomic_DNA"/>
</dbReference>
<keyword evidence="6 8" id="KW-1133">Transmembrane helix</keyword>
<feature type="transmembrane region" description="Helical" evidence="8">
    <location>
        <begin position="9"/>
        <end position="27"/>
    </location>
</feature>
<dbReference type="Pfam" id="PF13231">
    <property type="entry name" value="PMT_2"/>
    <property type="match status" value="1"/>
</dbReference>
<sequence>VEEADRTRWIVAMVAVAVVGGLVLRFVPASPMWLDEAISASLAEEARRGWSPLVEALRHDGHPPLYYVLLAIWTTVLGDGDVAVRSFSGVLGVVSLPLVWMVARRHLDRTGALLALGVMASSPFAIRYATEARMYLLLLVL</sequence>
<dbReference type="InterPro" id="IPR050297">
    <property type="entry name" value="LipidA_mod_glycosyltrf_83"/>
</dbReference>
<evidence type="ECO:0000256" key="8">
    <source>
        <dbReference type="SAM" id="Phobius"/>
    </source>
</evidence>
<keyword evidence="5 8" id="KW-0812">Transmembrane</keyword>
<evidence type="ECO:0000256" key="3">
    <source>
        <dbReference type="ARBA" id="ARBA00022676"/>
    </source>
</evidence>
<dbReference type="GO" id="GO:0016763">
    <property type="term" value="F:pentosyltransferase activity"/>
    <property type="evidence" value="ECO:0007669"/>
    <property type="project" value="TreeGrafter"/>
</dbReference>
<name>A0A382NCI3_9ZZZZ</name>
<keyword evidence="7 8" id="KW-0472">Membrane</keyword>
<gene>
    <name evidence="10" type="ORF">METZ01_LOCUS310811</name>
</gene>
<evidence type="ECO:0000256" key="2">
    <source>
        <dbReference type="ARBA" id="ARBA00022475"/>
    </source>
</evidence>
<evidence type="ECO:0000256" key="5">
    <source>
        <dbReference type="ARBA" id="ARBA00022692"/>
    </source>
</evidence>
<dbReference type="PANTHER" id="PTHR33908">
    <property type="entry name" value="MANNOSYLTRANSFERASE YKCB-RELATED"/>
    <property type="match status" value="1"/>
</dbReference>
<evidence type="ECO:0000256" key="1">
    <source>
        <dbReference type="ARBA" id="ARBA00004651"/>
    </source>
</evidence>
<feature type="non-terminal residue" evidence="10">
    <location>
        <position position="1"/>
    </location>
</feature>
<reference evidence="10" key="1">
    <citation type="submission" date="2018-05" db="EMBL/GenBank/DDBJ databases">
        <authorList>
            <person name="Lanie J.A."/>
            <person name="Ng W.-L."/>
            <person name="Kazmierczak K.M."/>
            <person name="Andrzejewski T.M."/>
            <person name="Davidsen T.M."/>
            <person name="Wayne K.J."/>
            <person name="Tettelin H."/>
            <person name="Glass J.I."/>
            <person name="Rusch D."/>
            <person name="Podicherti R."/>
            <person name="Tsui H.-C.T."/>
            <person name="Winkler M.E."/>
        </authorList>
    </citation>
    <scope>NUCLEOTIDE SEQUENCE</scope>
</reference>
<proteinExistence type="predicted"/>
<dbReference type="PANTHER" id="PTHR33908:SF11">
    <property type="entry name" value="MEMBRANE PROTEIN"/>
    <property type="match status" value="1"/>
</dbReference>
<feature type="transmembrane region" description="Helical" evidence="8">
    <location>
        <begin position="82"/>
        <end position="103"/>
    </location>
</feature>
<evidence type="ECO:0000313" key="10">
    <source>
        <dbReference type="EMBL" id="SVC57957.1"/>
    </source>
</evidence>
<feature type="domain" description="Glycosyltransferase RgtA/B/C/D-like" evidence="9">
    <location>
        <begin position="62"/>
        <end position="132"/>
    </location>
</feature>
<dbReference type="AlphaFoldDB" id="A0A382NCI3"/>
<dbReference type="GO" id="GO:0008610">
    <property type="term" value="P:lipid biosynthetic process"/>
    <property type="evidence" value="ECO:0007669"/>
    <property type="project" value="UniProtKB-ARBA"/>
</dbReference>
<keyword evidence="3" id="KW-0328">Glycosyltransferase</keyword>
<keyword evidence="4" id="KW-0808">Transferase</keyword>
<evidence type="ECO:0000256" key="6">
    <source>
        <dbReference type="ARBA" id="ARBA00022989"/>
    </source>
</evidence>
<comment type="subcellular location">
    <subcellularLocation>
        <location evidence="1">Cell membrane</location>
        <topology evidence="1">Multi-pass membrane protein</topology>
    </subcellularLocation>
</comment>